<comment type="function">
    <text evidence="4 5">Removes the 2'-phosphate from RNA via an intermediate in which the phosphate is ADP-ribosylated by NAD followed by a presumed transesterification to release the RNA and generate ADP-ribose 1''-2''-cyclic phosphate (APPR&gt;P). May function as an ADP-ribosylase.</text>
</comment>
<evidence type="ECO:0000256" key="2">
    <source>
        <dbReference type="ARBA" id="ARBA00022679"/>
    </source>
</evidence>
<evidence type="ECO:0000256" key="5">
    <source>
        <dbReference type="HAMAP-Rule" id="MF_00299"/>
    </source>
</evidence>
<dbReference type="InterPro" id="IPR042080">
    <property type="entry name" value="RNA_2'-PTrans_N"/>
</dbReference>
<reference evidence="6 7" key="1">
    <citation type="submission" date="2020-09" db="EMBL/GenBank/DDBJ databases">
        <title>Paenibacillus sp. strain PR3 16S rRNA gene Genome sequencing and assembly.</title>
        <authorList>
            <person name="Kim J."/>
        </authorList>
    </citation>
    <scope>NUCLEOTIDE SEQUENCE [LARGE SCALE GENOMIC DNA]</scope>
    <source>
        <strain evidence="6 7">PR3</strain>
    </source>
</reference>
<dbReference type="Gene3D" id="3.20.170.30">
    <property type="match status" value="1"/>
</dbReference>
<evidence type="ECO:0000256" key="4">
    <source>
        <dbReference type="ARBA" id="ARBA00025212"/>
    </source>
</evidence>
<dbReference type="PANTHER" id="PTHR12684">
    <property type="entry name" value="PUTATIVE PHOSPHOTRANSFERASE"/>
    <property type="match status" value="1"/>
</dbReference>
<organism evidence="6 7">
    <name type="scientific">Paenibacillus terricola</name>
    <dbReference type="NCBI Taxonomy" id="2763503"/>
    <lineage>
        <taxon>Bacteria</taxon>
        <taxon>Bacillati</taxon>
        <taxon>Bacillota</taxon>
        <taxon>Bacilli</taxon>
        <taxon>Bacillales</taxon>
        <taxon>Paenibacillaceae</taxon>
        <taxon>Paenibacillus</taxon>
    </lineage>
</organism>
<keyword evidence="3 5" id="KW-0520">NAD</keyword>
<evidence type="ECO:0000313" key="6">
    <source>
        <dbReference type="EMBL" id="MBD3920937.1"/>
    </source>
</evidence>
<dbReference type="Gene3D" id="1.10.10.970">
    <property type="entry name" value="RNA 2'-phosphotransferase, Tpt1/KptA family, N-terminal domain"/>
    <property type="match status" value="1"/>
</dbReference>
<keyword evidence="2 5" id="KW-0808">Transferase</keyword>
<dbReference type="InterPro" id="IPR042081">
    <property type="entry name" value="RNA_2'-PTrans_C"/>
</dbReference>
<dbReference type="InterPro" id="IPR002745">
    <property type="entry name" value="Ptrans_KptA/Tpt1"/>
</dbReference>
<name>A0ABR8MYC3_9BACL</name>
<dbReference type="Pfam" id="PF01885">
    <property type="entry name" value="PTS_2-RNA"/>
    <property type="match status" value="1"/>
</dbReference>
<gene>
    <name evidence="5" type="primary">kptA</name>
    <name evidence="6" type="ORF">H8B09_19380</name>
</gene>
<proteinExistence type="inferred from homology"/>
<sequence>MDYSKLSKAVSYALRHAPWEYELELDNEGWVYINQLLMALHIENQWESVTENDLRQMIDLSDKKRHEIFKDRIRALYGHSIPQKIHKTVDVPPSILYHGTARPLVEQILSEGLQPMARQYVHLSVDINTANLVGKRKDSDPVLLKLDAEKAFNDGVKFYQGNNVVWLADCVPPEYILLQ</sequence>
<dbReference type="Proteomes" id="UP000609346">
    <property type="component" value="Unassembled WGS sequence"/>
</dbReference>
<dbReference type="SUPFAM" id="SSF56399">
    <property type="entry name" value="ADP-ribosylation"/>
    <property type="match status" value="1"/>
</dbReference>
<dbReference type="RefSeq" id="WP_191205247.1">
    <property type="nucleotide sequence ID" value="NZ_JACXZA010000005.1"/>
</dbReference>
<dbReference type="HAMAP" id="MF_00299">
    <property type="entry name" value="KptA"/>
    <property type="match status" value="1"/>
</dbReference>
<comment type="caution">
    <text evidence="6">The sequence shown here is derived from an EMBL/GenBank/DDBJ whole genome shotgun (WGS) entry which is preliminary data.</text>
</comment>
<dbReference type="EC" id="2.7.1.-" evidence="5"/>
<protein>
    <recommendedName>
        <fullName evidence="5">Probable RNA 2'-phosphotransferase</fullName>
        <ecNumber evidence="5">2.7.1.-</ecNumber>
    </recommendedName>
</protein>
<accession>A0ABR8MYC3</accession>
<keyword evidence="7" id="KW-1185">Reference proteome</keyword>
<evidence type="ECO:0000256" key="1">
    <source>
        <dbReference type="ARBA" id="ARBA00009836"/>
    </source>
</evidence>
<dbReference type="PANTHER" id="PTHR12684:SF2">
    <property type="entry name" value="TRNA 2'-PHOSPHOTRANSFERASE 1"/>
    <property type="match status" value="1"/>
</dbReference>
<comment type="similarity">
    <text evidence="1 5">Belongs to the KptA/TPT1 family.</text>
</comment>
<dbReference type="EMBL" id="JACXZA010000005">
    <property type="protein sequence ID" value="MBD3920937.1"/>
    <property type="molecule type" value="Genomic_DNA"/>
</dbReference>
<evidence type="ECO:0000313" key="7">
    <source>
        <dbReference type="Proteomes" id="UP000609346"/>
    </source>
</evidence>
<evidence type="ECO:0000256" key="3">
    <source>
        <dbReference type="ARBA" id="ARBA00023027"/>
    </source>
</evidence>
<dbReference type="InterPro" id="IPR022928">
    <property type="entry name" value="RNA_2'-PTrans_KptA"/>
</dbReference>